<dbReference type="PROSITE" id="PS00989">
    <property type="entry name" value="CLAT_ADAPTOR_S"/>
    <property type="match status" value="1"/>
</dbReference>
<name>A0A9P9YMY4_9MUSC</name>
<keyword evidence="12" id="KW-0012">Acyltransferase</keyword>
<dbReference type="AlphaFoldDB" id="A0A9P9YMY4"/>
<dbReference type="GO" id="GO:0048821">
    <property type="term" value="P:erythrocyte development"/>
    <property type="evidence" value="ECO:0007669"/>
    <property type="project" value="TreeGrafter"/>
</dbReference>
<dbReference type="SUPFAM" id="SSF53383">
    <property type="entry name" value="PLP-dependent transferases"/>
    <property type="match status" value="1"/>
</dbReference>
<evidence type="ECO:0000313" key="17">
    <source>
        <dbReference type="EMBL" id="KAI8039593.1"/>
    </source>
</evidence>
<evidence type="ECO:0000256" key="9">
    <source>
        <dbReference type="ARBA" id="ARBA00022927"/>
    </source>
</evidence>
<dbReference type="Pfam" id="PF01217">
    <property type="entry name" value="Clat_adaptor_s"/>
    <property type="match status" value="1"/>
</dbReference>
<keyword evidence="13" id="KW-0968">Cytoplasmic vesicle</keyword>
<dbReference type="FunFam" id="3.30.450.60:FF:000001">
    <property type="entry name" value="AP complex subunit sigma"/>
    <property type="match status" value="1"/>
</dbReference>
<comment type="similarity">
    <text evidence="4">Belongs to the adaptor complexes small subunit family.</text>
</comment>
<dbReference type="GO" id="GO:0042541">
    <property type="term" value="P:hemoglobin biosynthetic process"/>
    <property type="evidence" value="ECO:0007669"/>
    <property type="project" value="TreeGrafter"/>
</dbReference>
<keyword evidence="18" id="KW-1185">Reference proteome</keyword>
<dbReference type="GO" id="GO:0006783">
    <property type="term" value="P:heme biosynthetic process"/>
    <property type="evidence" value="ECO:0007669"/>
    <property type="project" value="TreeGrafter"/>
</dbReference>
<dbReference type="InterPro" id="IPR000804">
    <property type="entry name" value="Clathrin_sm-chain_CS"/>
</dbReference>
<evidence type="ECO:0000256" key="1">
    <source>
        <dbReference type="ARBA" id="ARBA00001933"/>
    </source>
</evidence>
<evidence type="ECO:0000256" key="8">
    <source>
        <dbReference type="ARBA" id="ARBA00022898"/>
    </source>
</evidence>
<keyword evidence="9" id="KW-0653">Protein transport</keyword>
<dbReference type="GO" id="GO:0030123">
    <property type="term" value="C:AP-3 adaptor complex"/>
    <property type="evidence" value="ECO:0007669"/>
    <property type="project" value="InterPro"/>
</dbReference>
<dbReference type="Gene3D" id="3.30.450.60">
    <property type="match status" value="1"/>
</dbReference>
<evidence type="ECO:0000256" key="13">
    <source>
        <dbReference type="ARBA" id="ARBA00023329"/>
    </source>
</evidence>
<dbReference type="InterPro" id="IPR010961">
    <property type="entry name" value="4pyrrol_synth_NH2levulA_synth"/>
</dbReference>
<dbReference type="InterPro" id="IPR050087">
    <property type="entry name" value="AON_synthase_class-II"/>
</dbReference>
<evidence type="ECO:0000256" key="10">
    <source>
        <dbReference type="ARBA" id="ARBA00023034"/>
    </source>
</evidence>
<dbReference type="InterPro" id="IPR022775">
    <property type="entry name" value="AP_mu_sigma_su"/>
</dbReference>
<accession>A0A9P9YMY4</accession>
<evidence type="ECO:0000313" key="18">
    <source>
        <dbReference type="Proteomes" id="UP001059596"/>
    </source>
</evidence>
<reference evidence="17" key="1">
    <citation type="journal article" date="2023" name="Genome Biol. Evol.">
        <title>Long-read-based Genome Assembly of Drosophila gunungcola Reveals Fewer Chemosensory Genes in Flower-breeding Species.</title>
        <authorList>
            <person name="Negi A."/>
            <person name="Liao B.Y."/>
            <person name="Yeh S.D."/>
        </authorList>
    </citation>
    <scope>NUCLEOTIDE SEQUENCE</scope>
    <source>
        <strain evidence="17">Sukarami</strain>
    </source>
</reference>
<dbReference type="PANTHER" id="PTHR13693">
    <property type="entry name" value="CLASS II AMINOTRANSFERASE/8-AMINO-7-OXONONANOATE SYNTHASE"/>
    <property type="match status" value="1"/>
</dbReference>
<dbReference type="Gene3D" id="3.40.640.10">
    <property type="entry name" value="Type I PLP-dependent aspartate aminotransferase-like (Major domain)"/>
    <property type="match status" value="1"/>
</dbReference>
<evidence type="ECO:0000256" key="2">
    <source>
        <dbReference type="ARBA" id="ARBA00004180"/>
    </source>
</evidence>
<dbReference type="Gene3D" id="3.90.1150.10">
    <property type="entry name" value="Aspartate Aminotransferase, domain 1"/>
    <property type="match status" value="1"/>
</dbReference>
<dbReference type="GO" id="GO:0006896">
    <property type="term" value="P:Golgi to vacuole transport"/>
    <property type="evidence" value="ECO:0007669"/>
    <property type="project" value="InterPro"/>
</dbReference>
<dbReference type="InterPro" id="IPR015421">
    <property type="entry name" value="PyrdxlP-dep_Trfase_major"/>
</dbReference>
<keyword evidence="7" id="KW-0808">Transferase</keyword>
<evidence type="ECO:0000259" key="16">
    <source>
        <dbReference type="Pfam" id="PF01217"/>
    </source>
</evidence>
<evidence type="ECO:0008006" key="19">
    <source>
        <dbReference type="Google" id="ProtNLM"/>
    </source>
</evidence>
<dbReference type="InterPro" id="IPR015422">
    <property type="entry name" value="PyrdxlP-dep_Trfase_small"/>
</dbReference>
<dbReference type="FunFam" id="3.40.640.10:FF:000006">
    <property type="entry name" value="5-aminolevulinate synthase, mitochondrial"/>
    <property type="match status" value="1"/>
</dbReference>
<dbReference type="GO" id="GO:0005794">
    <property type="term" value="C:Golgi apparatus"/>
    <property type="evidence" value="ECO:0007669"/>
    <property type="project" value="UniProtKB-SubCell"/>
</dbReference>
<dbReference type="InterPro" id="IPR011012">
    <property type="entry name" value="Longin-like_dom_sf"/>
</dbReference>
<evidence type="ECO:0000259" key="15">
    <source>
        <dbReference type="Pfam" id="PF00155"/>
    </source>
</evidence>
<comment type="similarity">
    <text evidence="5">Belongs to the class-II pyridoxal-phosphate-dependent aminotransferase family.</text>
</comment>
<comment type="cofactor">
    <cofactor evidence="1">
        <name>pyridoxal 5'-phosphate</name>
        <dbReference type="ChEBI" id="CHEBI:597326"/>
    </cofactor>
</comment>
<comment type="function">
    <text evidence="14">Part of the AP-3 complex, an adaptor-related complex which is not clathrin-associated. The complex is associated with the Golgi region as well as more peripheral structures. It facilitates the budding of vesicles from the Golgi membrane and may be directly involved in trafficking to lysosomes. In concert with the BLOC-1 complex, AP-3 is required to target cargos into vesicles assembled at cell bodies for delivery into neurites and nerve terminals.</text>
</comment>
<evidence type="ECO:0000256" key="11">
    <source>
        <dbReference type="ARBA" id="ARBA00023136"/>
    </source>
</evidence>
<feature type="domain" description="AP complex mu/sigma subunit" evidence="16">
    <location>
        <begin position="515"/>
        <end position="637"/>
    </location>
</feature>
<dbReference type="CDD" id="cd14834">
    <property type="entry name" value="AP3_sigma"/>
    <property type="match status" value="1"/>
</dbReference>
<dbReference type="GO" id="GO:0005739">
    <property type="term" value="C:mitochondrion"/>
    <property type="evidence" value="ECO:0007669"/>
    <property type="project" value="TreeGrafter"/>
</dbReference>
<evidence type="ECO:0000256" key="3">
    <source>
        <dbReference type="ARBA" id="ARBA00004555"/>
    </source>
</evidence>
<dbReference type="NCBIfam" id="TIGR01821">
    <property type="entry name" value="5aminolev_synth"/>
    <property type="match status" value="1"/>
</dbReference>
<evidence type="ECO:0000256" key="14">
    <source>
        <dbReference type="ARBA" id="ARBA00025605"/>
    </source>
</evidence>
<evidence type="ECO:0000256" key="6">
    <source>
        <dbReference type="ARBA" id="ARBA00022448"/>
    </source>
</evidence>
<dbReference type="GO" id="GO:0006886">
    <property type="term" value="P:intracellular protein transport"/>
    <property type="evidence" value="ECO:0007669"/>
    <property type="project" value="InterPro"/>
</dbReference>
<dbReference type="InterPro" id="IPR004839">
    <property type="entry name" value="Aminotransferase_I/II_large"/>
</dbReference>
<keyword evidence="10" id="KW-0333">Golgi apparatus</keyword>
<feature type="domain" description="Aminotransferase class I/classII large" evidence="15">
    <location>
        <begin position="133"/>
        <end position="476"/>
    </location>
</feature>
<dbReference type="PANTHER" id="PTHR13693:SF102">
    <property type="entry name" value="2-AMINO-3-KETOBUTYRATE COENZYME A LIGASE, MITOCHONDRIAL"/>
    <property type="match status" value="1"/>
</dbReference>
<dbReference type="GO" id="GO:0003870">
    <property type="term" value="F:5-aminolevulinate synthase activity"/>
    <property type="evidence" value="ECO:0007669"/>
    <property type="project" value="InterPro"/>
</dbReference>
<dbReference type="CDD" id="cd06454">
    <property type="entry name" value="KBL_like"/>
    <property type="match status" value="1"/>
</dbReference>
<dbReference type="Pfam" id="PF00155">
    <property type="entry name" value="Aminotran_1_2"/>
    <property type="match status" value="1"/>
</dbReference>
<gene>
    <name evidence="17" type="ORF">M5D96_007013</name>
</gene>
<proteinExistence type="inferred from homology"/>
<dbReference type="EMBL" id="JAMKOV010000005">
    <property type="protein sequence ID" value="KAI8039593.1"/>
    <property type="molecule type" value="Genomic_DNA"/>
</dbReference>
<keyword evidence="8" id="KW-0663">Pyridoxal phosphate</keyword>
<organism evidence="17 18">
    <name type="scientific">Drosophila gunungcola</name>
    <name type="common">fruit fly</name>
    <dbReference type="NCBI Taxonomy" id="103775"/>
    <lineage>
        <taxon>Eukaryota</taxon>
        <taxon>Metazoa</taxon>
        <taxon>Ecdysozoa</taxon>
        <taxon>Arthropoda</taxon>
        <taxon>Hexapoda</taxon>
        <taxon>Insecta</taxon>
        <taxon>Pterygota</taxon>
        <taxon>Neoptera</taxon>
        <taxon>Endopterygota</taxon>
        <taxon>Diptera</taxon>
        <taxon>Brachycera</taxon>
        <taxon>Muscomorpha</taxon>
        <taxon>Ephydroidea</taxon>
        <taxon>Drosophilidae</taxon>
        <taxon>Drosophila</taxon>
        <taxon>Sophophora</taxon>
    </lineage>
</organism>
<dbReference type="GO" id="GO:0030659">
    <property type="term" value="C:cytoplasmic vesicle membrane"/>
    <property type="evidence" value="ECO:0007669"/>
    <property type="project" value="UniProtKB-SubCell"/>
</dbReference>
<dbReference type="Proteomes" id="UP001059596">
    <property type="component" value="Unassembled WGS sequence"/>
</dbReference>
<dbReference type="GO" id="GO:0030170">
    <property type="term" value="F:pyridoxal phosphate binding"/>
    <property type="evidence" value="ECO:0007669"/>
    <property type="project" value="InterPro"/>
</dbReference>
<evidence type="ECO:0000256" key="12">
    <source>
        <dbReference type="ARBA" id="ARBA00023315"/>
    </source>
</evidence>
<keyword evidence="6" id="KW-0813">Transport</keyword>
<comment type="subcellular location">
    <subcellularLocation>
        <location evidence="2">Cytoplasmic vesicle membrane</location>
        <topology evidence="2">Peripheral membrane protein</topology>
        <orientation evidence="2">Cytoplasmic side</orientation>
    </subcellularLocation>
    <subcellularLocation>
        <location evidence="3">Golgi apparatus</location>
    </subcellularLocation>
</comment>
<protein>
    <recommendedName>
        <fullName evidence="19">5-aminolevulinate synthase</fullName>
    </recommendedName>
</protein>
<comment type="caution">
    <text evidence="17">The sequence shown here is derived from an EMBL/GenBank/DDBJ whole genome shotgun (WGS) entry which is preliminary data.</text>
</comment>
<dbReference type="InterPro" id="IPR027155">
    <property type="entry name" value="APS3"/>
</dbReference>
<evidence type="ECO:0000256" key="5">
    <source>
        <dbReference type="ARBA" id="ARBA00008392"/>
    </source>
</evidence>
<evidence type="ECO:0000256" key="4">
    <source>
        <dbReference type="ARBA" id="ARBA00006972"/>
    </source>
</evidence>
<dbReference type="SUPFAM" id="SSF64356">
    <property type="entry name" value="SNARE-like"/>
    <property type="match status" value="1"/>
</dbReference>
<evidence type="ECO:0000256" key="7">
    <source>
        <dbReference type="ARBA" id="ARBA00022679"/>
    </source>
</evidence>
<dbReference type="InterPro" id="IPR015424">
    <property type="entry name" value="PyrdxlP-dep_Trfase"/>
</dbReference>
<keyword evidence="11" id="KW-0472">Membrane</keyword>
<sequence>MQCPFLNRFTASFVRNYAETLYQSYGMHCPVAGKTLVAGEKKLSLALVAPSVTRSYSTGATTTTDVNAKPVRASADPGKAAAETFPYERFFNEQIMKKKRDHSYRVFKKVNRLAGDGLFPHALEYSERAEKPITVWCSNDYLGMSAHPSVKRAVQEALNMHGSGAGGTRNISGNSLHHERLERKLAELHQKEAGLLFTSCFVANDSTLFTLAKLLPGCQIFSDAGNHASMIMGIRNSGVPKHIFRHNDVDHLHQLLAKTDKSTPKIVAFETVHSMTGAICPLEELLDVAHEHGAITFIDEVHAVGLYGDHGAGVGERDGVLHKMDIISGTLGKAFGNIGGYIAGSDNLIDMIRSYAAGFIFTTSLPPTVLCGALEAVNILASEEGRQLRHMHQRNVSYLKNLLKREGFPVEETPSHIIPIKIGDPLKSSQISNVLIEQFGHYLQSINYPTVARGQEKLRLAPTPFHTFEMMNALVTDLKKVWQMVDLSTNVPLSPNGCMFCNSESCWHQDAIGRDESLQQQIIKETFQLVSKRDDNVCNFLEGGSLIGGSDYKLIYRHYATLYFVFCVDSSESELGILDLIQVFVETLDKCFENVCELDLIFHADAVHHILSELVMGGMVLQTNMNDIMARIEEQNKIVKQEAGISAAPARAVSAVKSMNIPQQIKDIKLPDLPQAIKDFKF</sequence>